<name>A0ABX0L5B1_9NEIS</name>
<comment type="caution">
    <text evidence="3">The sequence shown here is derived from an EMBL/GenBank/DDBJ whole genome shotgun (WGS) entry which is preliminary data.</text>
</comment>
<feature type="region of interest" description="Disordered" evidence="1">
    <location>
        <begin position="59"/>
        <end position="85"/>
    </location>
</feature>
<reference evidence="3 4" key="1">
    <citation type="submission" date="2020-03" db="EMBL/GenBank/DDBJ databases">
        <title>Draft genome sequence of environmentally isolated cultures.</title>
        <authorList>
            <person name="Wilson H.S."/>
            <person name="De Leon M.E."/>
        </authorList>
    </citation>
    <scope>NUCLEOTIDE SEQUENCE [LARGE SCALE GENOMIC DNA]</scope>
    <source>
        <strain evidence="3 4">HSC-31F16</strain>
    </source>
</reference>
<evidence type="ECO:0000256" key="1">
    <source>
        <dbReference type="SAM" id="MobiDB-lite"/>
    </source>
</evidence>
<organism evidence="3 4">
    <name type="scientific">Chromobacterium fluminis</name>
    <dbReference type="NCBI Taxonomy" id="3044269"/>
    <lineage>
        <taxon>Bacteria</taxon>
        <taxon>Pseudomonadati</taxon>
        <taxon>Pseudomonadota</taxon>
        <taxon>Betaproteobacteria</taxon>
        <taxon>Neisseriales</taxon>
        <taxon>Chromobacteriaceae</taxon>
        <taxon>Chromobacterium</taxon>
    </lineage>
</organism>
<dbReference type="PROSITE" id="PS51257">
    <property type="entry name" value="PROKAR_LIPOPROTEIN"/>
    <property type="match status" value="1"/>
</dbReference>
<dbReference type="RefSeq" id="WP_166451051.1">
    <property type="nucleotide sequence ID" value="NZ_JAAOMA010000004.1"/>
</dbReference>
<evidence type="ECO:0008006" key="5">
    <source>
        <dbReference type="Google" id="ProtNLM"/>
    </source>
</evidence>
<feature type="signal peptide" evidence="2">
    <location>
        <begin position="1"/>
        <end position="19"/>
    </location>
</feature>
<evidence type="ECO:0000256" key="2">
    <source>
        <dbReference type="SAM" id="SignalP"/>
    </source>
</evidence>
<gene>
    <name evidence="3" type="ORF">HA052_04960</name>
</gene>
<keyword evidence="2" id="KW-0732">Signal</keyword>
<dbReference type="EMBL" id="JAAOMA010000004">
    <property type="protein sequence ID" value="NHR04541.1"/>
    <property type="molecule type" value="Genomic_DNA"/>
</dbReference>
<evidence type="ECO:0000313" key="4">
    <source>
        <dbReference type="Proteomes" id="UP001515641"/>
    </source>
</evidence>
<protein>
    <recommendedName>
        <fullName evidence="5">Toxin co-regulated pilus biosynthesis protein Q C-terminal domain-containing protein</fullName>
    </recommendedName>
</protein>
<evidence type="ECO:0000313" key="3">
    <source>
        <dbReference type="EMBL" id="NHR04541.1"/>
    </source>
</evidence>
<feature type="compositionally biased region" description="Polar residues" evidence="1">
    <location>
        <begin position="65"/>
        <end position="85"/>
    </location>
</feature>
<accession>A0ABX0L5B1</accession>
<feature type="chain" id="PRO_5046560789" description="Toxin co-regulated pilus biosynthesis protein Q C-terminal domain-containing protein" evidence="2">
    <location>
        <begin position="20"/>
        <end position="191"/>
    </location>
</feature>
<sequence length="191" mass="20625">MKNAVVSLLALTLALQGCALPQRGATGIQKNISEATAYSGNTRSPSALSHVERTKGIYLGDRPVSPNSGLQPGQPGSMSSTLNDTRNAVGRKTSLEAKSREVLTLRVADGQWLPDAISAYLANQAQPMDLEWNAPSQFRLERGLAVYSEKPQKAVFDIVRNYGLSVCVHLGNVKPVLEVYPASSDEEKCRE</sequence>
<keyword evidence="4" id="KW-1185">Reference proteome</keyword>
<dbReference type="Proteomes" id="UP001515641">
    <property type="component" value="Unassembled WGS sequence"/>
</dbReference>
<proteinExistence type="predicted"/>